<evidence type="ECO:0000256" key="4">
    <source>
        <dbReference type="ARBA" id="ARBA00023136"/>
    </source>
</evidence>
<dbReference type="GO" id="GO:0005886">
    <property type="term" value="C:plasma membrane"/>
    <property type="evidence" value="ECO:0007669"/>
    <property type="project" value="UniProtKB-SubCell"/>
</dbReference>
<keyword evidence="7" id="KW-0969">Cilium</keyword>
<keyword evidence="1 5" id="KW-1003">Cell membrane</keyword>
<keyword evidence="7" id="KW-0282">Flagellum</keyword>
<keyword evidence="8" id="KW-1185">Reference proteome</keyword>
<feature type="region of interest" description="Disordered" evidence="6">
    <location>
        <begin position="114"/>
        <end position="142"/>
    </location>
</feature>
<name>C0GJG7_DETAL</name>
<feature type="transmembrane region" description="Helical" evidence="5">
    <location>
        <begin position="6"/>
        <end position="27"/>
    </location>
</feature>
<evidence type="ECO:0000256" key="2">
    <source>
        <dbReference type="ARBA" id="ARBA00022692"/>
    </source>
</evidence>
<evidence type="ECO:0000256" key="5">
    <source>
        <dbReference type="RuleBase" id="RU362064"/>
    </source>
</evidence>
<evidence type="ECO:0000256" key="6">
    <source>
        <dbReference type="SAM" id="MobiDB-lite"/>
    </source>
</evidence>
<dbReference type="Pfam" id="PF04347">
    <property type="entry name" value="FliO"/>
    <property type="match status" value="1"/>
</dbReference>
<evidence type="ECO:0000313" key="8">
    <source>
        <dbReference type="Proteomes" id="UP000006443"/>
    </source>
</evidence>
<dbReference type="STRING" id="555088.DealDRAFT_2626"/>
<organism evidence="7 8">
    <name type="scientific">Dethiobacter alkaliphilus AHT 1</name>
    <dbReference type="NCBI Taxonomy" id="555088"/>
    <lineage>
        <taxon>Bacteria</taxon>
        <taxon>Bacillati</taxon>
        <taxon>Bacillota</taxon>
        <taxon>Dethiobacteria</taxon>
        <taxon>Dethiobacterales</taxon>
        <taxon>Dethiobacteraceae</taxon>
        <taxon>Dethiobacter</taxon>
    </lineage>
</organism>
<dbReference type="EMBL" id="ACJM01000016">
    <property type="protein sequence ID" value="EEG76514.1"/>
    <property type="molecule type" value="Genomic_DNA"/>
</dbReference>
<keyword evidence="3 5" id="KW-1133">Transmembrane helix</keyword>
<keyword evidence="2 5" id="KW-0812">Transmembrane</keyword>
<dbReference type="AlphaFoldDB" id="C0GJG7"/>
<comment type="caution">
    <text evidence="7">The sequence shown here is derived from an EMBL/GenBank/DDBJ whole genome shotgun (WGS) entry which is preliminary data.</text>
</comment>
<keyword evidence="7" id="KW-0966">Cell projection</keyword>
<keyword evidence="4 5" id="KW-0472">Membrane</keyword>
<dbReference type="eggNOG" id="COG3190">
    <property type="taxonomic scope" value="Bacteria"/>
</dbReference>
<proteinExistence type="inferred from homology"/>
<keyword evidence="5" id="KW-0975">Bacterial flagellum</keyword>
<dbReference type="NCBIfam" id="TIGR03500">
    <property type="entry name" value="FliO_TIGR"/>
    <property type="match status" value="1"/>
</dbReference>
<protein>
    <recommendedName>
        <fullName evidence="5">Flagellar protein</fullName>
    </recommendedName>
</protein>
<sequence>MFIEAIKMMLALAVVIFLAWWSIRYLLPRLQTLTPARTGAMTVIERVSLGMRTSLCLVKVGERYFLIGVTPASMEYLAEVSEEDLPESGTEPPDPPDFAEILAKSKDKVNMFRSQLKERSGRVQERKDTENDHGQPEDNYRS</sequence>
<evidence type="ECO:0000313" key="7">
    <source>
        <dbReference type="EMBL" id="EEG76514.1"/>
    </source>
</evidence>
<comment type="similarity">
    <text evidence="5">Belongs to the FliO/MopB family.</text>
</comment>
<reference evidence="7 8" key="1">
    <citation type="submission" date="2009-02" db="EMBL/GenBank/DDBJ databases">
        <title>Sequencing of the draft genome and assembly of Dethiobacter alkaliphilus AHT 1.</title>
        <authorList>
            <consortium name="US DOE Joint Genome Institute (JGI-PGF)"/>
            <person name="Lucas S."/>
            <person name="Copeland A."/>
            <person name="Lapidus A."/>
            <person name="Glavina del Rio T."/>
            <person name="Dalin E."/>
            <person name="Tice H."/>
            <person name="Bruce D."/>
            <person name="Goodwin L."/>
            <person name="Pitluck S."/>
            <person name="Larimer F."/>
            <person name="Land M.L."/>
            <person name="Hauser L."/>
            <person name="Muyzer G."/>
        </authorList>
    </citation>
    <scope>NUCLEOTIDE SEQUENCE [LARGE SCALE GENOMIC DNA]</scope>
    <source>
        <strain evidence="7 8">AHT 1</strain>
    </source>
</reference>
<gene>
    <name evidence="7" type="ORF">DealDRAFT_2626</name>
</gene>
<feature type="region of interest" description="Disordered" evidence="6">
    <location>
        <begin position="80"/>
        <end position="99"/>
    </location>
</feature>
<evidence type="ECO:0000256" key="3">
    <source>
        <dbReference type="ARBA" id="ARBA00022989"/>
    </source>
</evidence>
<accession>C0GJG7</accession>
<dbReference type="GO" id="GO:0044781">
    <property type="term" value="P:bacterial-type flagellum organization"/>
    <property type="evidence" value="ECO:0007669"/>
    <property type="project" value="UniProtKB-UniRule"/>
</dbReference>
<dbReference type="GO" id="GO:0009425">
    <property type="term" value="C:bacterial-type flagellum basal body"/>
    <property type="evidence" value="ECO:0007669"/>
    <property type="project" value="UniProtKB-SubCell"/>
</dbReference>
<dbReference type="RefSeq" id="WP_008518217.1">
    <property type="nucleotide sequence ID" value="NZ_ACJM01000016.1"/>
</dbReference>
<dbReference type="InterPro" id="IPR022781">
    <property type="entry name" value="Flagellar_biosynth_FliO"/>
</dbReference>
<dbReference type="Proteomes" id="UP000006443">
    <property type="component" value="Unassembled WGS sequence"/>
</dbReference>
<comment type="subcellular location">
    <subcellularLocation>
        <location evidence="5">Cell membrane</location>
    </subcellularLocation>
    <subcellularLocation>
        <location evidence="5">Bacterial flagellum basal body</location>
    </subcellularLocation>
</comment>
<evidence type="ECO:0000256" key="1">
    <source>
        <dbReference type="ARBA" id="ARBA00022475"/>
    </source>
</evidence>